<evidence type="ECO:0000256" key="4">
    <source>
        <dbReference type="ARBA" id="ARBA00023163"/>
    </source>
</evidence>
<dbReference type="RefSeq" id="WP_028255435.1">
    <property type="nucleotide sequence ID" value="NZ_CALXQD010000010.1"/>
</dbReference>
<evidence type="ECO:0000313" key="7">
    <source>
        <dbReference type="Proteomes" id="UP000707138"/>
    </source>
</evidence>
<organism evidence="6 7">
    <name type="scientific">Veillonella magna</name>
    <dbReference type="NCBI Taxonomy" id="464322"/>
    <lineage>
        <taxon>Bacteria</taxon>
        <taxon>Bacillati</taxon>
        <taxon>Bacillota</taxon>
        <taxon>Negativicutes</taxon>
        <taxon>Veillonellales</taxon>
        <taxon>Veillonellaceae</taxon>
        <taxon>Veillonella</taxon>
    </lineage>
</organism>
<dbReference type="InterPro" id="IPR000847">
    <property type="entry name" value="LysR_HTH_N"/>
</dbReference>
<evidence type="ECO:0000259" key="5">
    <source>
        <dbReference type="PROSITE" id="PS50931"/>
    </source>
</evidence>
<keyword evidence="4" id="KW-0804">Transcription</keyword>
<keyword evidence="7" id="KW-1185">Reference proteome</keyword>
<dbReference type="PANTHER" id="PTHR30126">
    <property type="entry name" value="HTH-TYPE TRANSCRIPTIONAL REGULATOR"/>
    <property type="match status" value="1"/>
</dbReference>
<evidence type="ECO:0000313" key="6">
    <source>
        <dbReference type="EMBL" id="MBM6913561.1"/>
    </source>
</evidence>
<proteinExistence type="inferred from homology"/>
<evidence type="ECO:0000256" key="1">
    <source>
        <dbReference type="ARBA" id="ARBA00009437"/>
    </source>
</evidence>
<reference evidence="6 7" key="1">
    <citation type="journal article" date="2021" name="Sci. Rep.">
        <title>The distribution of antibiotic resistance genes in chicken gut microbiota commensals.</title>
        <authorList>
            <person name="Juricova H."/>
            <person name="Matiasovicova J."/>
            <person name="Kubasova T."/>
            <person name="Cejkova D."/>
            <person name="Rychlik I."/>
        </authorList>
    </citation>
    <scope>NUCLEOTIDE SEQUENCE [LARGE SCALE GENOMIC DNA]</scope>
    <source>
        <strain evidence="6 7">An537</strain>
    </source>
</reference>
<comment type="caution">
    <text evidence="6">The sequence shown here is derived from an EMBL/GenBank/DDBJ whole genome shotgun (WGS) entry which is preliminary data.</text>
</comment>
<dbReference type="SUPFAM" id="SSF46785">
    <property type="entry name" value="Winged helix' DNA-binding domain"/>
    <property type="match status" value="1"/>
</dbReference>
<dbReference type="SUPFAM" id="SSF53850">
    <property type="entry name" value="Periplasmic binding protein-like II"/>
    <property type="match status" value="1"/>
</dbReference>
<dbReference type="PANTHER" id="PTHR30126:SF78">
    <property type="entry name" value="HTH LYSR-TYPE DOMAIN-CONTAINING PROTEIN"/>
    <property type="match status" value="1"/>
</dbReference>
<keyword evidence="2" id="KW-0805">Transcription regulation</keyword>
<dbReference type="Pfam" id="PF00126">
    <property type="entry name" value="HTH_1"/>
    <property type="match status" value="1"/>
</dbReference>
<dbReference type="Gene3D" id="3.40.190.290">
    <property type="match status" value="1"/>
</dbReference>
<dbReference type="CDD" id="cd05466">
    <property type="entry name" value="PBP2_LTTR_substrate"/>
    <property type="match status" value="1"/>
</dbReference>
<gene>
    <name evidence="6" type="ORF">H6A01_09560</name>
</gene>
<dbReference type="InterPro" id="IPR036390">
    <property type="entry name" value="WH_DNA-bd_sf"/>
</dbReference>
<evidence type="ECO:0000256" key="2">
    <source>
        <dbReference type="ARBA" id="ARBA00023015"/>
    </source>
</evidence>
<evidence type="ECO:0000256" key="3">
    <source>
        <dbReference type="ARBA" id="ARBA00023125"/>
    </source>
</evidence>
<dbReference type="EMBL" id="JACJLA010000024">
    <property type="protein sequence ID" value="MBM6913561.1"/>
    <property type="molecule type" value="Genomic_DNA"/>
</dbReference>
<feature type="domain" description="HTH lysR-type" evidence="5">
    <location>
        <begin position="1"/>
        <end position="58"/>
    </location>
</feature>
<dbReference type="PROSITE" id="PS50931">
    <property type="entry name" value="HTH_LYSR"/>
    <property type="match status" value="1"/>
</dbReference>
<dbReference type="PRINTS" id="PR00039">
    <property type="entry name" value="HTHLYSR"/>
</dbReference>
<dbReference type="InterPro" id="IPR005119">
    <property type="entry name" value="LysR_subst-bd"/>
</dbReference>
<dbReference type="Proteomes" id="UP000707138">
    <property type="component" value="Unassembled WGS sequence"/>
</dbReference>
<keyword evidence="3" id="KW-0238">DNA-binding</keyword>
<dbReference type="InterPro" id="IPR036388">
    <property type="entry name" value="WH-like_DNA-bd_sf"/>
</dbReference>
<sequence>MDDKDFVLLKTLYEEKNITHTAKRLFMSQPALSDRLKKLEQEFGCTLFIRQPRGITFTSEGELLCRYFNHALHDYHRIKEILTSRGSTVKGFLKIGCSNVFAKYRMPRLLSEFKQAYPDIEINMRSGYSHNRYKDFLEGDIHVCIARGDHNWSEHKQLLWQEPLCLFTKMPLEIADLPTAPYIHYKTDPILQSVLDDWWYAHFQKPPRTTIEVDAMDTALKLVQQNLGFTLLSQSCGQDTPDIMTIPLHLPNGEPLLRKTWMYYRNNYKHLSSVKAFVDFINQHDFSNG</sequence>
<comment type="similarity">
    <text evidence="1">Belongs to the LysR transcriptional regulatory family.</text>
</comment>
<dbReference type="Gene3D" id="1.10.10.10">
    <property type="entry name" value="Winged helix-like DNA-binding domain superfamily/Winged helix DNA-binding domain"/>
    <property type="match status" value="1"/>
</dbReference>
<accession>A0ABS2GHN1</accession>
<protein>
    <submittedName>
        <fullName evidence="6">LysR family transcriptional regulator</fullName>
    </submittedName>
</protein>
<name>A0ABS2GHN1_9FIRM</name>
<dbReference type="Pfam" id="PF03466">
    <property type="entry name" value="LysR_substrate"/>
    <property type="match status" value="1"/>
</dbReference>